<dbReference type="InterPro" id="IPR028994">
    <property type="entry name" value="Integrin_alpha_N"/>
</dbReference>
<keyword evidence="4" id="KW-1185">Reference proteome</keyword>
<name>A0A8J7J808_9RHOB</name>
<dbReference type="Proteomes" id="UP000640583">
    <property type="component" value="Unassembled WGS sequence"/>
</dbReference>
<comment type="caution">
    <text evidence="3">The sequence shown here is derived from an EMBL/GenBank/DDBJ whole genome shotgun (WGS) entry which is preliminary data.</text>
</comment>
<sequence length="251" mass="27684">MQAPRPMSRLWRNSIRGALLTLCLWQMPQAAIADEMITGARFLGETTDYPHGVLGDVVEFTVLAIDSEDTDGQRFRRSFSVWPDHVFEDLEPRLWDVTGDGTPEVVVVLTSVTKGASLAIYTLDGMLARTPFIGRKNRWLAPVAAGDLDGDGQIEIAYVDRPHLAKTLRLWRLQGSELVEIANIDGLTNHRIGDAFIQGGLRDCGNGPELITVDTAWRNIMATRFDGADLTSTAVKPYSGQSSINDVLDCR</sequence>
<proteinExistence type="predicted"/>
<evidence type="ECO:0000256" key="1">
    <source>
        <dbReference type="ARBA" id="ARBA00022729"/>
    </source>
</evidence>
<dbReference type="AlphaFoldDB" id="A0A8J7J808"/>
<gene>
    <name evidence="3" type="ORF">H1D41_15025</name>
</gene>
<dbReference type="EMBL" id="JADCKQ010000012">
    <property type="protein sequence ID" value="MBI1494955.1"/>
    <property type="molecule type" value="Genomic_DNA"/>
</dbReference>
<dbReference type="Pfam" id="PF13517">
    <property type="entry name" value="FG-GAP_3"/>
    <property type="match status" value="1"/>
</dbReference>
<dbReference type="InterPro" id="IPR013517">
    <property type="entry name" value="FG-GAP"/>
</dbReference>
<keyword evidence="1 2" id="KW-0732">Signal</keyword>
<feature type="chain" id="PRO_5035221041" evidence="2">
    <location>
        <begin position="34"/>
        <end position="251"/>
    </location>
</feature>
<organism evidence="3 4">
    <name type="scientific">Halocynthiibacter styelae</name>
    <dbReference type="NCBI Taxonomy" id="2761955"/>
    <lineage>
        <taxon>Bacteria</taxon>
        <taxon>Pseudomonadati</taxon>
        <taxon>Pseudomonadota</taxon>
        <taxon>Alphaproteobacteria</taxon>
        <taxon>Rhodobacterales</taxon>
        <taxon>Paracoccaceae</taxon>
        <taxon>Halocynthiibacter</taxon>
    </lineage>
</organism>
<reference evidence="3" key="1">
    <citation type="submission" date="2020-10" db="EMBL/GenBank/DDBJ databases">
        <title>Paenihalocynthiibacter styelae gen. nov., sp. nov., isolated from stalked sea squirt Styela clava.</title>
        <authorList>
            <person name="Kim Y.-O."/>
            <person name="Yoon J.-H."/>
        </authorList>
    </citation>
    <scope>NUCLEOTIDE SEQUENCE</scope>
    <source>
        <strain evidence="3">MYP1-1</strain>
    </source>
</reference>
<protein>
    <submittedName>
        <fullName evidence="3">VCBS repeat-containing protein</fullName>
    </submittedName>
</protein>
<evidence type="ECO:0000313" key="3">
    <source>
        <dbReference type="EMBL" id="MBI1494955.1"/>
    </source>
</evidence>
<feature type="signal peptide" evidence="2">
    <location>
        <begin position="1"/>
        <end position="33"/>
    </location>
</feature>
<dbReference type="SUPFAM" id="SSF69318">
    <property type="entry name" value="Integrin alpha N-terminal domain"/>
    <property type="match status" value="1"/>
</dbReference>
<dbReference type="RefSeq" id="WP_228849682.1">
    <property type="nucleotide sequence ID" value="NZ_JADCKQ010000012.1"/>
</dbReference>
<accession>A0A8J7J808</accession>
<evidence type="ECO:0000313" key="4">
    <source>
        <dbReference type="Proteomes" id="UP000640583"/>
    </source>
</evidence>
<evidence type="ECO:0000256" key="2">
    <source>
        <dbReference type="SAM" id="SignalP"/>
    </source>
</evidence>